<evidence type="ECO:0000313" key="1">
    <source>
        <dbReference type="EMBL" id="MPC45432.1"/>
    </source>
</evidence>
<comment type="caution">
    <text evidence="1">The sequence shown here is derived from an EMBL/GenBank/DDBJ whole genome shotgun (WGS) entry which is preliminary data.</text>
</comment>
<evidence type="ECO:0000313" key="2">
    <source>
        <dbReference type="Proteomes" id="UP000324222"/>
    </source>
</evidence>
<name>A0A5B7FG18_PORTR</name>
<dbReference type="EMBL" id="VSRR010006727">
    <property type="protein sequence ID" value="MPC45432.1"/>
    <property type="molecule type" value="Genomic_DNA"/>
</dbReference>
<sequence length="77" mass="8986">MVEKCNALSDEAVTAHNVHNFKEKLDEWRQDTMSPSQTLYNTTRLSHAREKAMVNIQNALYLWIEDQHQKRTAVTAK</sequence>
<keyword evidence="2" id="KW-1185">Reference proteome</keyword>
<dbReference type="AlphaFoldDB" id="A0A5B7FG18"/>
<gene>
    <name evidence="1" type="ORF">E2C01_039129</name>
</gene>
<proteinExistence type="predicted"/>
<reference evidence="1 2" key="1">
    <citation type="submission" date="2019-05" db="EMBL/GenBank/DDBJ databases">
        <title>Another draft genome of Portunus trituberculatus and its Hox gene families provides insights of decapod evolution.</title>
        <authorList>
            <person name="Jeong J.-H."/>
            <person name="Song I."/>
            <person name="Kim S."/>
            <person name="Choi T."/>
            <person name="Kim D."/>
            <person name="Ryu S."/>
            <person name="Kim W."/>
        </authorList>
    </citation>
    <scope>NUCLEOTIDE SEQUENCE [LARGE SCALE GENOMIC DNA]</scope>
    <source>
        <tissue evidence="1">Muscle</tissue>
    </source>
</reference>
<dbReference type="Proteomes" id="UP000324222">
    <property type="component" value="Unassembled WGS sequence"/>
</dbReference>
<protein>
    <submittedName>
        <fullName evidence="1">Uncharacterized protein</fullName>
    </submittedName>
</protein>
<accession>A0A5B7FG18</accession>
<organism evidence="1 2">
    <name type="scientific">Portunus trituberculatus</name>
    <name type="common">Swimming crab</name>
    <name type="synonym">Neptunus trituberculatus</name>
    <dbReference type="NCBI Taxonomy" id="210409"/>
    <lineage>
        <taxon>Eukaryota</taxon>
        <taxon>Metazoa</taxon>
        <taxon>Ecdysozoa</taxon>
        <taxon>Arthropoda</taxon>
        <taxon>Crustacea</taxon>
        <taxon>Multicrustacea</taxon>
        <taxon>Malacostraca</taxon>
        <taxon>Eumalacostraca</taxon>
        <taxon>Eucarida</taxon>
        <taxon>Decapoda</taxon>
        <taxon>Pleocyemata</taxon>
        <taxon>Brachyura</taxon>
        <taxon>Eubrachyura</taxon>
        <taxon>Portunoidea</taxon>
        <taxon>Portunidae</taxon>
        <taxon>Portuninae</taxon>
        <taxon>Portunus</taxon>
    </lineage>
</organism>